<evidence type="ECO:0000256" key="3">
    <source>
        <dbReference type="ARBA" id="ARBA00022603"/>
    </source>
</evidence>
<evidence type="ECO:0000256" key="8">
    <source>
        <dbReference type="PROSITE-ProRule" id="PRU01026"/>
    </source>
</evidence>
<comment type="catalytic activity">
    <reaction evidence="7">
        <text>adenosine(1518)/adenosine(1519) in 16S rRNA + 4 S-adenosyl-L-methionine = N(6)-dimethyladenosine(1518)/N(6)-dimethyladenosine(1519) in 16S rRNA + 4 S-adenosyl-L-homocysteine + 4 H(+)</text>
        <dbReference type="Rhea" id="RHEA:19609"/>
        <dbReference type="Rhea" id="RHEA-COMP:10232"/>
        <dbReference type="Rhea" id="RHEA-COMP:10233"/>
        <dbReference type="ChEBI" id="CHEBI:15378"/>
        <dbReference type="ChEBI" id="CHEBI:57856"/>
        <dbReference type="ChEBI" id="CHEBI:59789"/>
        <dbReference type="ChEBI" id="CHEBI:74411"/>
        <dbReference type="ChEBI" id="CHEBI:74493"/>
        <dbReference type="EC" id="2.1.1.182"/>
    </reaction>
</comment>
<evidence type="ECO:0000313" key="10">
    <source>
        <dbReference type="EMBL" id="OGZ57104.1"/>
    </source>
</evidence>
<dbReference type="EC" id="2.1.1.182" evidence="7"/>
<protein>
    <recommendedName>
        <fullName evidence="7">Ribosomal RNA small subunit methyltransferase A</fullName>
        <ecNumber evidence="7">2.1.1.182</ecNumber>
    </recommendedName>
    <alternativeName>
        <fullName evidence="7">16S rRNA (adenine(1518)-N(6)/adenine(1519)-N(6))-dimethyltransferase</fullName>
    </alternativeName>
    <alternativeName>
        <fullName evidence="7">16S rRNA dimethyladenosine transferase</fullName>
    </alternativeName>
    <alternativeName>
        <fullName evidence="7">16S rRNA dimethylase</fullName>
    </alternativeName>
    <alternativeName>
        <fullName evidence="7">S-adenosylmethionine-6-N', N'-adenosyl(rRNA) dimethyltransferase</fullName>
    </alternativeName>
</protein>
<evidence type="ECO:0000256" key="2">
    <source>
        <dbReference type="ARBA" id="ARBA00022552"/>
    </source>
</evidence>
<dbReference type="GO" id="GO:0052908">
    <property type="term" value="F:16S rRNA (adenine(1518)-N(6)/adenine(1519)-N(6))-dimethyltransferase activity"/>
    <property type="evidence" value="ECO:0007669"/>
    <property type="project" value="UniProtKB-EC"/>
</dbReference>
<comment type="function">
    <text evidence="7">Specifically dimethylates two adjacent adenosines (A1518 and A1519) in the loop of a conserved hairpin near the 3'-end of 16S rRNA in the 30S particle. May play a critical role in biogenesis of 30S subunits.</text>
</comment>
<feature type="domain" description="Ribosomal RNA adenine methylase transferase N-terminal" evidence="9">
    <location>
        <begin position="24"/>
        <end position="188"/>
    </location>
</feature>
<keyword evidence="1 7" id="KW-0963">Cytoplasm</keyword>
<dbReference type="Gene3D" id="3.40.50.150">
    <property type="entry name" value="Vaccinia Virus protein VP39"/>
    <property type="match status" value="1"/>
</dbReference>
<feature type="binding site" evidence="7 8">
    <location>
        <position position="65"/>
    </location>
    <ligand>
        <name>S-adenosyl-L-methionine</name>
        <dbReference type="ChEBI" id="CHEBI:59789"/>
    </ligand>
</feature>
<dbReference type="PANTHER" id="PTHR11727:SF7">
    <property type="entry name" value="DIMETHYLADENOSINE TRANSFERASE-RELATED"/>
    <property type="match status" value="1"/>
</dbReference>
<comment type="subcellular location">
    <subcellularLocation>
        <location evidence="7">Cytoplasm</location>
    </subcellularLocation>
</comment>
<sequence>MKFQSDNMRPNKLLGQHFLHSRTIISAIIRAAKVTRSDTVLEVGPGKGILTEALIHQARRVIAVEKDKRLCEFLRKKFSDAENLSIVEGDAIKTKLALPKKFKIVANIPYYLTSRFIRKFLAAQTQSMTLLIQYEVARRVCAAPPSMNLLALSVRAYADPKIMRKVPRRYFHPEPKVDSALITITKKKKSFFEKKKIDESVFFSLTKKAFSQKRKTLKNSLGINSHKRPQELTLSDWASVIHTHTRTAPRAYSQLNAEMLHR</sequence>
<evidence type="ECO:0000256" key="6">
    <source>
        <dbReference type="ARBA" id="ARBA00022884"/>
    </source>
</evidence>
<dbReference type="CDD" id="cd02440">
    <property type="entry name" value="AdoMet_MTases"/>
    <property type="match status" value="1"/>
</dbReference>
<organism evidence="10 11">
    <name type="scientific">Candidatus Ryanbacteria bacterium RIFCSPLOWO2_12_FULL_47_9c</name>
    <dbReference type="NCBI Taxonomy" id="1802131"/>
    <lineage>
        <taxon>Bacteria</taxon>
        <taxon>Candidatus Ryaniibacteriota</taxon>
    </lineage>
</organism>
<comment type="similarity">
    <text evidence="7">Belongs to the class I-like SAM-binding methyltransferase superfamily. rRNA adenine N(6)-methyltransferase family. RsmA subfamily.</text>
</comment>
<keyword evidence="4 7" id="KW-0808">Transferase</keyword>
<evidence type="ECO:0000256" key="7">
    <source>
        <dbReference type="HAMAP-Rule" id="MF_00607"/>
    </source>
</evidence>
<keyword evidence="6 7" id="KW-0694">RNA-binding</keyword>
<dbReference type="NCBIfam" id="TIGR00755">
    <property type="entry name" value="ksgA"/>
    <property type="match status" value="1"/>
</dbReference>
<dbReference type="InterPro" id="IPR020596">
    <property type="entry name" value="rRNA_Ade_Mease_Trfase_CS"/>
</dbReference>
<keyword evidence="2 7" id="KW-0698">rRNA processing</keyword>
<dbReference type="InterPro" id="IPR020598">
    <property type="entry name" value="rRNA_Ade_methylase_Trfase_N"/>
</dbReference>
<dbReference type="AlphaFoldDB" id="A0A1G2H3P9"/>
<keyword evidence="3 7" id="KW-0489">Methyltransferase</keyword>
<dbReference type="InterPro" id="IPR029063">
    <property type="entry name" value="SAM-dependent_MTases_sf"/>
</dbReference>
<feature type="binding site" evidence="7 8">
    <location>
        <position position="19"/>
    </location>
    <ligand>
        <name>S-adenosyl-L-methionine</name>
        <dbReference type="ChEBI" id="CHEBI:59789"/>
    </ligand>
</feature>
<dbReference type="InterPro" id="IPR023165">
    <property type="entry name" value="rRNA_Ade_diMease-like_C"/>
</dbReference>
<dbReference type="PROSITE" id="PS01131">
    <property type="entry name" value="RRNA_A_DIMETH"/>
    <property type="match status" value="1"/>
</dbReference>
<reference evidence="10 11" key="1">
    <citation type="journal article" date="2016" name="Nat. Commun.">
        <title>Thousands of microbial genomes shed light on interconnected biogeochemical processes in an aquifer system.</title>
        <authorList>
            <person name="Anantharaman K."/>
            <person name="Brown C.T."/>
            <person name="Hug L.A."/>
            <person name="Sharon I."/>
            <person name="Castelle C.J."/>
            <person name="Probst A.J."/>
            <person name="Thomas B.C."/>
            <person name="Singh A."/>
            <person name="Wilkins M.J."/>
            <person name="Karaoz U."/>
            <person name="Brodie E.L."/>
            <person name="Williams K.H."/>
            <person name="Hubbard S.S."/>
            <person name="Banfield J.F."/>
        </authorList>
    </citation>
    <scope>NUCLEOTIDE SEQUENCE [LARGE SCALE GENOMIC DNA]</scope>
</reference>
<keyword evidence="5 7" id="KW-0949">S-adenosyl-L-methionine</keyword>
<dbReference type="PANTHER" id="PTHR11727">
    <property type="entry name" value="DIMETHYLADENOSINE TRANSFERASE"/>
    <property type="match status" value="1"/>
</dbReference>
<proteinExistence type="inferred from homology"/>
<feature type="binding site" evidence="7 8">
    <location>
        <position position="90"/>
    </location>
    <ligand>
        <name>S-adenosyl-L-methionine</name>
        <dbReference type="ChEBI" id="CHEBI:59789"/>
    </ligand>
</feature>
<accession>A0A1G2H3P9</accession>
<gene>
    <name evidence="7" type="primary">rsmA</name>
    <name evidence="7" type="synonym">ksgA</name>
    <name evidence="10" type="ORF">A3G60_01725</name>
</gene>
<evidence type="ECO:0000256" key="5">
    <source>
        <dbReference type="ARBA" id="ARBA00022691"/>
    </source>
</evidence>
<dbReference type="Proteomes" id="UP000178996">
    <property type="component" value="Unassembled WGS sequence"/>
</dbReference>
<dbReference type="GO" id="GO:0003723">
    <property type="term" value="F:RNA binding"/>
    <property type="evidence" value="ECO:0007669"/>
    <property type="project" value="UniProtKB-UniRule"/>
</dbReference>
<feature type="binding site" evidence="7 8">
    <location>
        <position position="44"/>
    </location>
    <ligand>
        <name>S-adenosyl-L-methionine</name>
        <dbReference type="ChEBI" id="CHEBI:59789"/>
    </ligand>
</feature>
<name>A0A1G2H3P9_9BACT</name>
<feature type="binding site" evidence="7 8">
    <location>
        <position position="17"/>
    </location>
    <ligand>
        <name>S-adenosyl-L-methionine</name>
        <dbReference type="ChEBI" id="CHEBI:59789"/>
    </ligand>
</feature>
<dbReference type="SMART" id="SM00650">
    <property type="entry name" value="rADc"/>
    <property type="match status" value="1"/>
</dbReference>
<dbReference type="InterPro" id="IPR011530">
    <property type="entry name" value="rRNA_adenine_dimethylase"/>
</dbReference>
<evidence type="ECO:0000256" key="1">
    <source>
        <dbReference type="ARBA" id="ARBA00022490"/>
    </source>
</evidence>
<evidence type="ECO:0000259" key="9">
    <source>
        <dbReference type="SMART" id="SM00650"/>
    </source>
</evidence>
<dbReference type="HAMAP" id="MF_00607">
    <property type="entry name" value="16SrRNA_methyltr_A"/>
    <property type="match status" value="1"/>
</dbReference>
<dbReference type="InterPro" id="IPR001737">
    <property type="entry name" value="KsgA/Erm"/>
</dbReference>
<dbReference type="GO" id="GO:0005829">
    <property type="term" value="C:cytosol"/>
    <property type="evidence" value="ECO:0007669"/>
    <property type="project" value="TreeGrafter"/>
</dbReference>
<dbReference type="SUPFAM" id="SSF53335">
    <property type="entry name" value="S-adenosyl-L-methionine-dependent methyltransferases"/>
    <property type="match status" value="1"/>
</dbReference>
<comment type="caution">
    <text evidence="10">The sequence shown here is derived from an EMBL/GenBank/DDBJ whole genome shotgun (WGS) entry which is preliminary data.</text>
</comment>
<feature type="binding site" evidence="7 8">
    <location>
        <position position="107"/>
    </location>
    <ligand>
        <name>S-adenosyl-L-methionine</name>
        <dbReference type="ChEBI" id="CHEBI:59789"/>
    </ligand>
</feature>
<evidence type="ECO:0000256" key="4">
    <source>
        <dbReference type="ARBA" id="ARBA00022679"/>
    </source>
</evidence>
<dbReference type="Gene3D" id="1.10.8.100">
    <property type="entry name" value="Ribosomal RNA adenine dimethylase-like, domain 2"/>
    <property type="match status" value="1"/>
</dbReference>
<dbReference type="Pfam" id="PF00398">
    <property type="entry name" value="RrnaAD"/>
    <property type="match status" value="1"/>
</dbReference>
<evidence type="ECO:0000313" key="11">
    <source>
        <dbReference type="Proteomes" id="UP000178996"/>
    </source>
</evidence>
<dbReference type="PROSITE" id="PS51689">
    <property type="entry name" value="SAM_RNA_A_N6_MT"/>
    <property type="match status" value="1"/>
</dbReference>
<dbReference type="EMBL" id="MHOB01000033">
    <property type="protein sequence ID" value="OGZ57104.1"/>
    <property type="molecule type" value="Genomic_DNA"/>
</dbReference>